<feature type="transmembrane region" description="Helical" evidence="1">
    <location>
        <begin position="172"/>
        <end position="193"/>
    </location>
</feature>
<sequence>MRKKSQETRVKSQESRFDRVSVIRHLSSVFLLCFCISSFSFAQKISATVDRDKILIGEQIELKVSVTDIDKNNADVSTWFNLPDTFNHFEIIKRLPVDTISNAGSVSYSQKMILTSFDSGYWQIPAANVSFTDKKTVQAMPINISVLPVDVSNLKDYHDFKDIIEVKPQTNWLLIGSIAAAAIVLAILIFFLIKYLKKRKSKPKIISKTFGIKEALQQLDELQQKDLIQKNQHKLFFTEMIFICRNFSDQQLNIFSSNKTTDEYMLLLKNKIGNEPTQIKYFQLLRLADAVKFAKFIPSNIECDEAMIDTKTFVQTIYDFQFAKKN</sequence>
<name>A0A1J5SIG0_9ZZZZ</name>
<gene>
    <name evidence="2" type="ORF">GALL_94250</name>
</gene>
<reference evidence="2" key="1">
    <citation type="submission" date="2016-10" db="EMBL/GenBank/DDBJ databases">
        <title>Sequence of Gallionella enrichment culture.</title>
        <authorList>
            <person name="Poehlein A."/>
            <person name="Muehling M."/>
            <person name="Daniel R."/>
        </authorList>
    </citation>
    <scope>NUCLEOTIDE SEQUENCE</scope>
</reference>
<comment type="caution">
    <text evidence="2">The sequence shown here is derived from an EMBL/GenBank/DDBJ whole genome shotgun (WGS) entry which is preliminary data.</text>
</comment>
<dbReference type="Pfam" id="PF13584">
    <property type="entry name" value="BatD"/>
    <property type="match status" value="1"/>
</dbReference>
<protein>
    <recommendedName>
        <fullName evidence="3">Protein BatD</fullName>
    </recommendedName>
</protein>
<dbReference type="AlphaFoldDB" id="A0A1J5SIG0"/>
<evidence type="ECO:0008006" key="3">
    <source>
        <dbReference type="Google" id="ProtNLM"/>
    </source>
</evidence>
<dbReference type="EMBL" id="MLJW01000032">
    <property type="protein sequence ID" value="OIR08257.1"/>
    <property type="molecule type" value="Genomic_DNA"/>
</dbReference>
<keyword evidence="1" id="KW-0812">Transmembrane</keyword>
<accession>A0A1J5SIG0</accession>
<dbReference type="InterPro" id="IPR025738">
    <property type="entry name" value="BatD"/>
</dbReference>
<keyword evidence="1" id="KW-1133">Transmembrane helix</keyword>
<evidence type="ECO:0000256" key="1">
    <source>
        <dbReference type="SAM" id="Phobius"/>
    </source>
</evidence>
<organism evidence="2">
    <name type="scientific">mine drainage metagenome</name>
    <dbReference type="NCBI Taxonomy" id="410659"/>
    <lineage>
        <taxon>unclassified sequences</taxon>
        <taxon>metagenomes</taxon>
        <taxon>ecological metagenomes</taxon>
    </lineage>
</organism>
<keyword evidence="1" id="KW-0472">Membrane</keyword>
<proteinExistence type="predicted"/>
<evidence type="ECO:0000313" key="2">
    <source>
        <dbReference type="EMBL" id="OIR08257.1"/>
    </source>
</evidence>